<keyword evidence="1" id="KW-0812">Transmembrane</keyword>
<feature type="transmembrane region" description="Helical" evidence="1">
    <location>
        <begin position="49"/>
        <end position="70"/>
    </location>
</feature>
<evidence type="ECO:0000256" key="1">
    <source>
        <dbReference type="SAM" id="Phobius"/>
    </source>
</evidence>
<gene>
    <name evidence="2" type="ORF">CEUTPL_LOCUS14591</name>
</gene>
<reference evidence="2" key="1">
    <citation type="submission" date="2022-01" db="EMBL/GenBank/DDBJ databases">
        <authorList>
            <person name="King R."/>
        </authorList>
    </citation>
    <scope>NUCLEOTIDE SEQUENCE</scope>
</reference>
<accession>A0A9P0DV73</accession>
<dbReference type="Proteomes" id="UP001152799">
    <property type="component" value="Unassembled WGS sequence"/>
</dbReference>
<evidence type="ECO:0000313" key="2">
    <source>
        <dbReference type="EMBL" id="CAH1183311.1"/>
    </source>
</evidence>
<organism evidence="2 3">
    <name type="scientific">Ceutorhynchus assimilis</name>
    <name type="common">cabbage seed weevil</name>
    <dbReference type="NCBI Taxonomy" id="467358"/>
    <lineage>
        <taxon>Eukaryota</taxon>
        <taxon>Metazoa</taxon>
        <taxon>Ecdysozoa</taxon>
        <taxon>Arthropoda</taxon>
        <taxon>Hexapoda</taxon>
        <taxon>Insecta</taxon>
        <taxon>Pterygota</taxon>
        <taxon>Neoptera</taxon>
        <taxon>Endopterygota</taxon>
        <taxon>Coleoptera</taxon>
        <taxon>Polyphaga</taxon>
        <taxon>Cucujiformia</taxon>
        <taxon>Curculionidae</taxon>
        <taxon>Ceutorhynchinae</taxon>
        <taxon>Ceutorhynchus</taxon>
    </lineage>
</organism>
<proteinExistence type="predicted"/>
<dbReference type="AlphaFoldDB" id="A0A9P0DV73"/>
<protein>
    <submittedName>
        <fullName evidence="2">Uncharacterized protein</fullName>
    </submittedName>
</protein>
<keyword evidence="3" id="KW-1185">Reference proteome</keyword>
<evidence type="ECO:0000313" key="3">
    <source>
        <dbReference type="Proteomes" id="UP001152799"/>
    </source>
</evidence>
<sequence length="293" mass="33741">MIGQYPINTYQYNIHITFRIINLFHRNWALKICYVTPSQNVSDLQSMKFFYILLIFTQLFSCISVSYAPFREHDQSIRKAIDFDDSTTTPNREQCCGCRKDCYCLLNCNKTLPKPKKIINPFKYQLEQKVPQKPFGSLCVKCAACLAVASEIQNVIESASQECETDMENKKVLLQEIDEKINRLCKRGFTNFDLRSYGNHKIITNNFECTKHVTSSMDGSWTKKLRDICSLYISRADTKTISLTVLDSMGNLTDIFCRGTGIFRDCSNIKSHENIVLPTCNTLKCHCSNWIMS</sequence>
<comment type="caution">
    <text evidence="2">The sequence shown here is derived from an EMBL/GenBank/DDBJ whole genome shotgun (WGS) entry which is preliminary data.</text>
</comment>
<keyword evidence="1" id="KW-0472">Membrane</keyword>
<dbReference type="OrthoDB" id="6701703at2759"/>
<dbReference type="EMBL" id="CAKJTU040000011">
    <property type="protein sequence ID" value="CAH1183311.1"/>
    <property type="molecule type" value="Genomic_DNA"/>
</dbReference>
<keyword evidence="1" id="KW-1133">Transmembrane helix</keyword>
<name>A0A9P0DV73_9CUCU</name>